<keyword evidence="3" id="KW-0274">FAD</keyword>
<sequence length="383" mass="40931">MAPEPHSNVVILGAGYAGIGIAHKLLKHTWKKSPTFRVVLVSPSTHHYWNLASVRGLVPGEIPDGDMFRDIQSGFAKYPEEAFAFIVGTASGMDTPTNTVRVTTAAGTQTLHYIHLVIATGSSYPSRIPFGIIGSYEETLDAWHSLQASVKAAKSIIIAGSGASGVEAAAELGCAYGQTKQITLVMEGDLPLTGLFPKVRQAAADALESLGVRLVPKARVATSSTSQQGTLVMLSTGDTLEADLYLPFFGMRPNTQFVPSEFLDPGGSIKLNKTLRVTGSANVWGVGDAGNLERKQLIFAEKQALRLARNLHCVLTSTEHRMGELDVDDGLKMFVTLGKKRGTGQWFGLKMPSVIVSMSKGKKFFAEKGDGLVAGKNIVRSSV</sequence>
<dbReference type="SUPFAM" id="SSF51905">
    <property type="entry name" value="FAD/NAD(P)-binding domain"/>
    <property type="match status" value="1"/>
</dbReference>
<dbReference type="GO" id="GO:0050660">
    <property type="term" value="F:flavin adenine dinucleotide binding"/>
    <property type="evidence" value="ECO:0007669"/>
    <property type="project" value="TreeGrafter"/>
</dbReference>
<dbReference type="PANTHER" id="PTHR43735">
    <property type="entry name" value="APOPTOSIS-INDUCING FACTOR 1"/>
    <property type="match status" value="1"/>
</dbReference>
<evidence type="ECO:0000256" key="2">
    <source>
        <dbReference type="ARBA" id="ARBA00022630"/>
    </source>
</evidence>
<dbReference type="GO" id="GO:0005737">
    <property type="term" value="C:cytoplasm"/>
    <property type="evidence" value="ECO:0007669"/>
    <property type="project" value="TreeGrafter"/>
</dbReference>
<dbReference type="OrthoDB" id="202203at2759"/>
<keyword evidence="4" id="KW-0560">Oxidoreductase</keyword>
<dbReference type="PANTHER" id="PTHR43735:SF3">
    <property type="entry name" value="FERROPTOSIS SUPPRESSOR PROTEIN 1"/>
    <property type="match status" value="1"/>
</dbReference>
<comment type="similarity">
    <text evidence="1">Belongs to the FAD-dependent oxidoreductase family.</text>
</comment>
<evidence type="ECO:0000313" key="6">
    <source>
        <dbReference type="EMBL" id="KAH7374867.1"/>
    </source>
</evidence>
<accession>A0A8K0X7J1</accession>
<dbReference type="PRINTS" id="PR00469">
    <property type="entry name" value="PNDRDTASEII"/>
</dbReference>
<gene>
    <name evidence="6" type="ORF">B0T11DRAFT_3850</name>
</gene>
<evidence type="ECO:0000313" key="7">
    <source>
        <dbReference type="Proteomes" id="UP000813385"/>
    </source>
</evidence>
<dbReference type="Proteomes" id="UP000813385">
    <property type="component" value="Unassembled WGS sequence"/>
</dbReference>
<dbReference type="EMBL" id="JAGPXD010000001">
    <property type="protein sequence ID" value="KAH7374867.1"/>
    <property type="molecule type" value="Genomic_DNA"/>
</dbReference>
<evidence type="ECO:0000259" key="5">
    <source>
        <dbReference type="Pfam" id="PF07992"/>
    </source>
</evidence>
<keyword evidence="7" id="KW-1185">Reference proteome</keyword>
<reference evidence="6" key="1">
    <citation type="journal article" date="2021" name="Nat. Commun.">
        <title>Genetic determinants of endophytism in the Arabidopsis root mycobiome.</title>
        <authorList>
            <person name="Mesny F."/>
            <person name="Miyauchi S."/>
            <person name="Thiergart T."/>
            <person name="Pickel B."/>
            <person name="Atanasova L."/>
            <person name="Karlsson M."/>
            <person name="Huettel B."/>
            <person name="Barry K.W."/>
            <person name="Haridas S."/>
            <person name="Chen C."/>
            <person name="Bauer D."/>
            <person name="Andreopoulos W."/>
            <person name="Pangilinan J."/>
            <person name="LaButti K."/>
            <person name="Riley R."/>
            <person name="Lipzen A."/>
            <person name="Clum A."/>
            <person name="Drula E."/>
            <person name="Henrissat B."/>
            <person name="Kohler A."/>
            <person name="Grigoriev I.V."/>
            <person name="Martin F.M."/>
            <person name="Hacquard S."/>
        </authorList>
    </citation>
    <scope>NUCLEOTIDE SEQUENCE</scope>
    <source>
        <strain evidence="6">MPI-CAGE-AT-0016</strain>
    </source>
</reference>
<evidence type="ECO:0000256" key="3">
    <source>
        <dbReference type="ARBA" id="ARBA00022827"/>
    </source>
</evidence>
<dbReference type="AlphaFoldDB" id="A0A8K0X7J1"/>
<organism evidence="6 7">
    <name type="scientific">Plectosphaerella cucumerina</name>
    <dbReference type="NCBI Taxonomy" id="40658"/>
    <lineage>
        <taxon>Eukaryota</taxon>
        <taxon>Fungi</taxon>
        <taxon>Dikarya</taxon>
        <taxon>Ascomycota</taxon>
        <taxon>Pezizomycotina</taxon>
        <taxon>Sordariomycetes</taxon>
        <taxon>Hypocreomycetidae</taxon>
        <taxon>Glomerellales</taxon>
        <taxon>Plectosphaerellaceae</taxon>
        <taxon>Plectosphaerella</taxon>
    </lineage>
</organism>
<evidence type="ECO:0000256" key="4">
    <source>
        <dbReference type="ARBA" id="ARBA00023002"/>
    </source>
</evidence>
<keyword evidence="2" id="KW-0285">Flavoprotein</keyword>
<evidence type="ECO:0000256" key="1">
    <source>
        <dbReference type="ARBA" id="ARBA00006442"/>
    </source>
</evidence>
<dbReference type="Pfam" id="PF07992">
    <property type="entry name" value="Pyr_redox_2"/>
    <property type="match status" value="1"/>
</dbReference>
<dbReference type="InterPro" id="IPR036188">
    <property type="entry name" value="FAD/NAD-bd_sf"/>
</dbReference>
<dbReference type="GO" id="GO:0004174">
    <property type="term" value="F:electron-transferring-flavoprotein dehydrogenase activity"/>
    <property type="evidence" value="ECO:0007669"/>
    <property type="project" value="TreeGrafter"/>
</dbReference>
<dbReference type="PRINTS" id="PR00368">
    <property type="entry name" value="FADPNR"/>
</dbReference>
<comment type="caution">
    <text evidence="6">The sequence shown here is derived from an EMBL/GenBank/DDBJ whole genome shotgun (WGS) entry which is preliminary data.</text>
</comment>
<feature type="domain" description="FAD/NAD(P)-binding" evidence="5">
    <location>
        <begin position="8"/>
        <end position="290"/>
    </location>
</feature>
<protein>
    <recommendedName>
        <fullName evidence="5">FAD/NAD(P)-binding domain-containing protein</fullName>
    </recommendedName>
</protein>
<dbReference type="InterPro" id="IPR023753">
    <property type="entry name" value="FAD/NAD-binding_dom"/>
</dbReference>
<dbReference type="Gene3D" id="3.50.50.100">
    <property type="match status" value="1"/>
</dbReference>
<proteinExistence type="inferred from homology"/>
<name>A0A8K0X7J1_9PEZI</name>